<dbReference type="AlphaFoldDB" id="A0A9X3RL78"/>
<dbReference type="Proteomes" id="UP001371299">
    <property type="component" value="Unassembled WGS sequence"/>
</dbReference>
<comment type="similarity">
    <text evidence="2">Belongs to the bacterial solute-binding protein 5 family.</text>
</comment>
<evidence type="ECO:0000256" key="2">
    <source>
        <dbReference type="ARBA" id="ARBA00005695"/>
    </source>
</evidence>
<dbReference type="PIRSF" id="PIRSF002741">
    <property type="entry name" value="MppA"/>
    <property type="match status" value="1"/>
</dbReference>
<evidence type="ECO:0000313" key="10">
    <source>
        <dbReference type="Proteomes" id="UP001146439"/>
    </source>
</evidence>
<dbReference type="GO" id="GO:0015833">
    <property type="term" value="P:peptide transport"/>
    <property type="evidence" value="ECO:0007669"/>
    <property type="project" value="TreeGrafter"/>
</dbReference>
<evidence type="ECO:0000313" key="9">
    <source>
        <dbReference type="EMBL" id="MEK0145394.1"/>
    </source>
</evidence>
<sequence>MRRFRAGKALGSLAMAAAVGTVSACSAGHTAVVDTSQVESNSASSPLTVASTSAATSLDFTTTGGAAIPAVLMDNVYETLVRIDEDGSITPGLATSWEISDDARSYTFHLREGVTFSNGDAFTAESAAFSINYVREKWTNGISAAMDPVDKATAIDDHTLKVRLKQPSNGWLWSMGTATGAMMTPNGMDNLAAQPVGTGPFEVFRFAPSEFVELKVRKNYWGKPAAHDVTVRYFPDTISSVNALQAGGVDVVWGVQNPELLDDVKDGIVTEVGTTNGEVLLSMNNARAPFDDPRVRQAVAYAVDRKAANDILWNGLAKDTGGAPIPPTDPWFQGKHYYDYNPDKARQLLEEAGAEGAEITLTTPTLPYAQTVAELLYSQLTEVGFKVKLESAEFPAVWLGQVMGAKDYQMSLISHVEPRDVPTLFGDPDYYLNYDSPRTRELLAQADSAPEQDYPKLMAQAVDQIMADAGALTLMNMPNIVLTRTGVRGLHPDQITDALILRDLSSADATASTDSADNTTDTTAKEAR</sequence>
<dbReference type="Gene3D" id="3.40.190.10">
    <property type="entry name" value="Periplasmic binding protein-like II"/>
    <property type="match status" value="1"/>
</dbReference>
<organism evidence="8 10">
    <name type="scientific">Corynebacterium yonathiae</name>
    <dbReference type="NCBI Taxonomy" id="2913504"/>
    <lineage>
        <taxon>Bacteria</taxon>
        <taxon>Bacillati</taxon>
        <taxon>Actinomycetota</taxon>
        <taxon>Actinomycetes</taxon>
        <taxon>Mycobacteriales</taxon>
        <taxon>Corynebacteriaceae</taxon>
        <taxon>Corynebacterium</taxon>
    </lineage>
</organism>
<dbReference type="GO" id="GO:0042597">
    <property type="term" value="C:periplasmic space"/>
    <property type="evidence" value="ECO:0007669"/>
    <property type="project" value="UniProtKB-ARBA"/>
</dbReference>
<dbReference type="Proteomes" id="UP001146439">
    <property type="component" value="Unassembled WGS sequence"/>
</dbReference>
<feature type="signal peptide" evidence="6">
    <location>
        <begin position="1"/>
        <end position="24"/>
    </location>
</feature>
<dbReference type="SUPFAM" id="SSF53850">
    <property type="entry name" value="Periplasmic binding protein-like II"/>
    <property type="match status" value="1"/>
</dbReference>
<dbReference type="Gene3D" id="3.90.76.10">
    <property type="entry name" value="Dipeptide-binding Protein, Domain 1"/>
    <property type="match status" value="1"/>
</dbReference>
<dbReference type="PANTHER" id="PTHR30290:SF10">
    <property type="entry name" value="PERIPLASMIC OLIGOPEPTIDE-BINDING PROTEIN-RELATED"/>
    <property type="match status" value="1"/>
</dbReference>
<dbReference type="InterPro" id="IPR039424">
    <property type="entry name" value="SBP_5"/>
</dbReference>
<dbReference type="EMBL" id="JAKMUZ010000009">
    <property type="protein sequence ID" value="MCZ9296074.1"/>
    <property type="molecule type" value="Genomic_DNA"/>
</dbReference>
<name>A0A9X3RL78_9CORY</name>
<keyword evidence="3" id="KW-0813">Transport</keyword>
<dbReference type="RefSeq" id="WP_238801446.1">
    <property type="nucleotide sequence ID" value="NZ_JAKMUZ010000009.1"/>
</dbReference>
<evidence type="ECO:0000256" key="4">
    <source>
        <dbReference type="ARBA" id="ARBA00022729"/>
    </source>
</evidence>
<proteinExistence type="inferred from homology"/>
<evidence type="ECO:0000256" key="6">
    <source>
        <dbReference type="SAM" id="SignalP"/>
    </source>
</evidence>
<dbReference type="Gene3D" id="3.10.105.10">
    <property type="entry name" value="Dipeptide-binding Protein, Domain 3"/>
    <property type="match status" value="1"/>
</dbReference>
<feature type="region of interest" description="Disordered" evidence="5">
    <location>
        <begin position="509"/>
        <end position="528"/>
    </location>
</feature>
<feature type="domain" description="Solute-binding protein family 5" evidence="7">
    <location>
        <begin position="89"/>
        <end position="415"/>
    </location>
</feature>
<dbReference type="PROSITE" id="PS51257">
    <property type="entry name" value="PROKAR_LIPOPROTEIN"/>
    <property type="match status" value="1"/>
</dbReference>
<reference evidence="9 11" key="2">
    <citation type="submission" date="2024-01" db="EMBL/GenBank/DDBJ databases">
        <title>Description of two novel Corynebacterium species isolated from human nasal passages and skin.</title>
        <authorList>
            <person name="Popowitch E."/>
            <person name="Tran T.H."/>
            <person name="Escapa I.F."/>
            <person name="Bhatt E."/>
            <person name="Sozat A.K."/>
            <person name="Roberts A.Q."/>
            <person name="Segre J.A."/>
            <person name="Kong H."/>
            <person name="Conlan S."/>
            <person name="Lemon K.P."/>
            <person name="Kelly M.S."/>
        </authorList>
    </citation>
    <scope>NUCLEOTIDE SEQUENCE [LARGE SCALE GENOMIC DNA]</scope>
    <source>
        <strain evidence="9 11">KPL2619</strain>
    </source>
</reference>
<dbReference type="EMBL" id="JBBMGJ010000007">
    <property type="protein sequence ID" value="MEK0145394.1"/>
    <property type="molecule type" value="Genomic_DNA"/>
</dbReference>
<gene>
    <name evidence="8" type="ORF">L8V22_05790</name>
    <name evidence="9" type="ORF">WMQ01_04810</name>
</gene>
<comment type="subcellular location">
    <subcellularLocation>
        <location evidence="1">Cell envelope</location>
    </subcellularLocation>
</comment>
<dbReference type="InterPro" id="IPR000914">
    <property type="entry name" value="SBP_5_dom"/>
</dbReference>
<feature type="chain" id="PRO_5040867057" evidence="6">
    <location>
        <begin position="25"/>
        <end position="528"/>
    </location>
</feature>
<evidence type="ECO:0000313" key="11">
    <source>
        <dbReference type="Proteomes" id="UP001371299"/>
    </source>
</evidence>
<evidence type="ECO:0000256" key="3">
    <source>
        <dbReference type="ARBA" id="ARBA00022448"/>
    </source>
</evidence>
<dbReference type="GO" id="GO:0030313">
    <property type="term" value="C:cell envelope"/>
    <property type="evidence" value="ECO:0007669"/>
    <property type="project" value="UniProtKB-SubCell"/>
</dbReference>
<feature type="compositionally biased region" description="Low complexity" evidence="5">
    <location>
        <begin position="509"/>
        <end position="522"/>
    </location>
</feature>
<comment type="caution">
    <text evidence="8">The sequence shown here is derived from an EMBL/GenBank/DDBJ whole genome shotgun (WGS) entry which is preliminary data.</text>
</comment>
<dbReference type="InterPro" id="IPR030678">
    <property type="entry name" value="Peptide/Ni-bd"/>
</dbReference>
<accession>A0A9X3RL78</accession>
<protein>
    <submittedName>
        <fullName evidence="8">ABC transporter substrate-binding protein</fullName>
    </submittedName>
</protein>
<dbReference type="CDD" id="cd08494">
    <property type="entry name" value="PBP2_NikA_DppA_OppA_like_6"/>
    <property type="match status" value="1"/>
</dbReference>
<evidence type="ECO:0000259" key="7">
    <source>
        <dbReference type="Pfam" id="PF00496"/>
    </source>
</evidence>
<evidence type="ECO:0000256" key="1">
    <source>
        <dbReference type="ARBA" id="ARBA00004196"/>
    </source>
</evidence>
<evidence type="ECO:0000313" key="8">
    <source>
        <dbReference type="EMBL" id="MCZ9296074.1"/>
    </source>
</evidence>
<dbReference type="PANTHER" id="PTHR30290">
    <property type="entry name" value="PERIPLASMIC BINDING COMPONENT OF ABC TRANSPORTER"/>
    <property type="match status" value="1"/>
</dbReference>
<keyword evidence="11" id="KW-1185">Reference proteome</keyword>
<dbReference type="GO" id="GO:0043190">
    <property type="term" value="C:ATP-binding cassette (ABC) transporter complex"/>
    <property type="evidence" value="ECO:0007669"/>
    <property type="project" value="InterPro"/>
</dbReference>
<reference evidence="8" key="1">
    <citation type="submission" date="2022-02" db="EMBL/GenBank/DDBJ databases">
        <title>Corynebacterium sp. from urogenital microbiome.</title>
        <authorList>
            <person name="Cappelli E.A."/>
            <person name="Ribeiro T.G."/>
            <person name="Peixe L."/>
        </authorList>
    </citation>
    <scope>NUCLEOTIDE SEQUENCE</scope>
    <source>
        <strain evidence="8">C21Ua_68</strain>
    </source>
</reference>
<evidence type="ECO:0000256" key="5">
    <source>
        <dbReference type="SAM" id="MobiDB-lite"/>
    </source>
</evidence>
<dbReference type="Pfam" id="PF00496">
    <property type="entry name" value="SBP_bac_5"/>
    <property type="match status" value="1"/>
</dbReference>
<keyword evidence="4 6" id="KW-0732">Signal</keyword>
<dbReference type="GO" id="GO:1904680">
    <property type="term" value="F:peptide transmembrane transporter activity"/>
    <property type="evidence" value="ECO:0007669"/>
    <property type="project" value="TreeGrafter"/>
</dbReference>